<evidence type="ECO:0000256" key="2">
    <source>
        <dbReference type="ARBA" id="ARBA00022448"/>
    </source>
</evidence>
<gene>
    <name evidence="7" type="ORF">TRAES_3BF016500010CFD_c1</name>
</gene>
<comment type="subcellular location">
    <subcellularLocation>
        <location evidence="1">Membrane</location>
    </subcellularLocation>
</comment>
<sequence length="211" mass="22644">MARAFGVGAAMLVVVSAFFAPAVTAQTGSCDDPLPTELVGNYSGMACSPVWNNFVLRYAQDGDNVLRVVLSAMYSSGWVGMAFSKDGLMVGSSAMVGWVGKKGQAHVKQFALNGKAPSMVVADRGFLVSNGHAHTVLVKQAKIYLAFQLNFDSQLKKQQVLFAFGSAIPVNDRLAEHQGKTSMTFDFTTGELGSFASANHLMQTLTYRMEI</sequence>
<protein>
    <submittedName>
        <fullName evidence="7">(bread wheat) hypothetical protein</fullName>
    </submittedName>
</protein>
<keyword evidence="4" id="KW-0472">Membrane</keyword>
<evidence type="ECO:0000259" key="6">
    <source>
        <dbReference type="PROSITE" id="PS50836"/>
    </source>
</evidence>
<dbReference type="PANTHER" id="PTHR23130:SF115">
    <property type="entry name" value="OS01G0680900 PROTEIN"/>
    <property type="match status" value="1"/>
</dbReference>
<accession>A0A7G2IJA8</accession>
<feature type="signal peptide" evidence="5">
    <location>
        <begin position="1"/>
        <end position="25"/>
    </location>
</feature>
<keyword evidence="2" id="KW-0813">Transport</keyword>
<dbReference type="PROSITE" id="PS50836">
    <property type="entry name" value="DOMON"/>
    <property type="match status" value="1"/>
</dbReference>
<evidence type="ECO:0000256" key="4">
    <source>
        <dbReference type="ARBA" id="ARBA00023136"/>
    </source>
</evidence>
<evidence type="ECO:0000256" key="3">
    <source>
        <dbReference type="ARBA" id="ARBA00022729"/>
    </source>
</evidence>
<feature type="chain" id="PRO_5028916837" evidence="5">
    <location>
        <begin position="26"/>
        <end position="211"/>
    </location>
</feature>
<keyword evidence="3 5" id="KW-0732">Signal</keyword>
<evidence type="ECO:0000256" key="5">
    <source>
        <dbReference type="SAM" id="SignalP"/>
    </source>
</evidence>
<dbReference type="PANTHER" id="PTHR23130">
    <property type="entry name" value="CYTOCHROME B561 AND DOMON DOMAIN-CONTAINING PROTEIN"/>
    <property type="match status" value="1"/>
</dbReference>
<evidence type="ECO:0000256" key="1">
    <source>
        <dbReference type="ARBA" id="ARBA00004370"/>
    </source>
</evidence>
<dbReference type="SMART" id="SM00664">
    <property type="entry name" value="DoH"/>
    <property type="match status" value="1"/>
</dbReference>
<dbReference type="InterPro" id="IPR045266">
    <property type="entry name" value="DOH_DOMON"/>
</dbReference>
<dbReference type="CDD" id="cd09631">
    <property type="entry name" value="DOMON_DOH"/>
    <property type="match status" value="1"/>
</dbReference>
<dbReference type="GO" id="GO:0016020">
    <property type="term" value="C:membrane"/>
    <property type="evidence" value="ECO:0007669"/>
    <property type="project" value="UniProtKB-SubCell"/>
</dbReference>
<feature type="domain" description="DOMON" evidence="6">
    <location>
        <begin position="52"/>
        <end position="165"/>
    </location>
</feature>
<evidence type="ECO:0000313" key="7">
    <source>
        <dbReference type="EMBL" id="CDJ26286.1"/>
    </source>
</evidence>
<proteinExistence type="predicted"/>
<dbReference type="InterPro" id="IPR005018">
    <property type="entry name" value="DOMON_domain"/>
</dbReference>
<organism evidence="7">
    <name type="scientific">Triticum aestivum</name>
    <name type="common">Wheat</name>
    <dbReference type="NCBI Taxonomy" id="4565"/>
    <lineage>
        <taxon>Eukaryota</taxon>
        <taxon>Viridiplantae</taxon>
        <taxon>Streptophyta</taxon>
        <taxon>Embryophyta</taxon>
        <taxon>Tracheophyta</taxon>
        <taxon>Spermatophyta</taxon>
        <taxon>Magnoliopsida</taxon>
        <taxon>Liliopsida</taxon>
        <taxon>Poales</taxon>
        <taxon>Poaceae</taxon>
        <taxon>BOP clade</taxon>
        <taxon>Pooideae</taxon>
        <taxon>Triticodae</taxon>
        <taxon>Triticeae</taxon>
        <taxon>Triticinae</taxon>
        <taxon>Triticum</taxon>
    </lineage>
</organism>
<comment type="caution">
    <text evidence="7">The sequence shown here is derived from an EMBL/GenBank/DDBJ whole genome shotgun (WGS) entry which is preliminary data.</text>
</comment>
<name>A0A7G2IJA8_WHEAT</name>
<reference evidence="7" key="1">
    <citation type="journal article" date="2014" name="Science">
        <title>Structural and functional partitioning of bread wheat chromosome 3B.</title>
        <authorList>
            <person name="Choulet F."/>
            <person name="Alberti A."/>
            <person name="Theil S."/>
            <person name="Glover N."/>
            <person name="Barbe V."/>
            <person name="Daron J."/>
            <person name="Pingault L."/>
            <person name="Sourdille P."/>
            <person name="Couloux A."/>
            <person name="Paux E."/>
            <person name="Leroy P."/>
            <person name="Mangenot S."/>
            <person name="Guilhot N."/>
            <person name="Le Gouis J."/>
            <person name="Balfourier F."/>
            <person name="Alaux M."/>
            <person name="Jamilloux V."/>
            <person name="Poulain J."/>
            <person name="Durand C."/>
            <person name="Bellec A."/>
            <person name="Gaspin C."/>
            <person name="Safar J."/>
            <person name="Dolezel J."/>
            <person name="Rogers J."/>
            <person name="Vandepoele K."/>
            <person name="Aury J.M."/>
            <person name="Mayer K."/>
            <person name="Berges H."/>
            <person name="Quesneville H."/>
            <person name="Wincker P."/>
            <person name="Feuillet C."/>
        </authorList>
    </citation>
    <scope>NUCLEOTIDE SEQUENCE [LARGE SCALE GENOMIC DNA]</scope>
</reference>
<dbReference type="AlphaFoldDB" id="A0A7G2IJA8"/>
<dbReference type="EMBL" id="CBUC010000027">
    <property type="protein sequence ID" value="CDJ26286.1"/>
    <property type="molecule type" value="Genomic_DNA"/>
</dbReference>